<name>A0A814SJ04_ADIRI</name>
<organism evidence="2 3">
    <name type="scientific">Adineta ricciae</name>
    <name type="common">Rotifer</name>
    <dbReference type="NCBI Taxonomy" id="249248"/>
    <lineage>
        <taxon>Eukaryota</taxon>
        <taxon>Metazoa</taxon>
        <taxon>Spiralia</taxon>
        <taxon>Gnathifera</taxon>
        <taxon>Rotifera</taxon>
        <taxon>Eurotatoria</taxon>
        <taxon>Bdelloidea</taxon>
        <taxon>Adinetida</taxon>
        <taxon>Adinetidae</taxon>
        <taxon>Adineta</taxon>
    </lineage>
</organism>
<protein>
    <submittedName>
        <fullName evidence="2">Uncharacterized protein</fullName>
    </submittedName>
</protein>
<gene>
    <name evidence="2" type="ORF">EDS130_LOCUS22402</name>
</gene>
<evidence type="ECO:0000313" key="2">
    <source>
        <dbReference type="EMBL" id="CAF1147123.1"/>
    </source>
</evidence>
<accession>A0A814SJ04</accession>
<dbReference type="EMBL" id="CAJNOJ010000117">
    <property type="protein sequence ID" value="CAF1147123.1"/>
    <property type="molecule type" value="Genomic_DNA"/>
</dbReference>
<feature type="region of interest" description="Disordered" evidence="1">
    <location>
        <begin position="117"/>
        <end position="136"/>
    </location>
</feature>
<reference evidence="2" key="1">
    <citation type="submission" date="2021-02" db="EMBL/GenBank/DDBJ databases">
        <authorList>
            <person name="Nowell W R."/>
        </authorList>
    </citation>
    <scope>NUCLEOTIDE SEQUENCE</scope>
</reference>
<feature type="region of interest" description="Disordered" evidence="1">
    <location>
        <begin position="169"/>
        <end position="211"/>
    </location>
</feature>
<comment type="caution">
    <text evidence="2">The sequence shown here is derived from an EMBL/GenBank/DDBJ whole genome shotgun (WGS) entry which is preliminary data.</text>
</comment>
<dbReference type="Proteomes" id="UP000663852">
    <property type="component" value="Unassembled WGS sequence"/>
</dbReference>
<sequence>MGNKNSRVAPTKTLHIFDNQTRARYRNQRESNNLRSKMRQLHAQHHDEISRITFDQQDVKTKLHELHYDKVQRELFKNIDKERPKSRLSTFNLPAIDGNPPETSSLLLYNLYDSRRRENRETSLKKPKRNKPPSAYETFQLQYASKLDLKDRRVSQTEAALVSNSRMLQRETEQMKKSIQTAVAKAARDSNIREKGKNKNTHTRLVSSRAS</sequence>
<proteinExistence type="predicted"/>
<evidence type="ECO:0000256" key="1">
    <source>
        <dbReference type="SAM" id="MobiDB-lite"/>
    </source>
</evidence>
<dbReference type="OrthoDB" id="10051366at2759"/>
<dbReference type="AlphaFoldDB" id="A0A814SJ04"/>
<evidence type="ECO:0000313" key="3">
    <source>
        <dbReference type="Proteomes" id="UP000663852"/>
    </source>
</evidence>
<feature type="compositionally biased region" description="Basic and acidic residues" evidence="1">
    <location>
        <begin position="186"/>
        <end position="197"/>
    </location>
</feature>